<organism evidence="8 9">
    <name type="scientific">Streptocarpus flower break virus</name>
    <dbReference type="NCBI Taxonomy" id="335187"/>
    <lineage>
        <taxon>Viruses</taxon>
        <taxon>Riboviria</taxon>
        <taxon>Orthornavirae</taxon>
        <taxon>Kitrinoviricota</taxon>
        <taxon>Alsuviricetes</taxon>
        <taxon>Martellivirales</taxon>
        <taxon>Virgaviridae</taxon>
        <taxon>Tobamovirus</taxon>
        <taxon>Tobamovirus streptocarpi</taxon>
    </lineage>
</organism>
<evidence type="ECO:0000313" key="8">
    <source>
        <dbReference type="EMBL" id="CAJ13996.1"/>
    </source>
</evidence>
<keyword evidence="9" id="KW-1185">Reference proteome</keyword>
<keyword evidence="5" id="KW-0067">ATP-binding</keyword>
<dbReference type="GO" id="GO:0016787">
    <property type="term" value="F:hydrolase activity"/>
    <property type="evidence" value="ECO:0007669"/>
    <property type="project" value="UniProtKB-KW"/>
</dbReference>
<dbReference type="Pfam" id="PF20896">
    <property type="entry name" value="ToMV_Hel_N"/>
    <property type="match status" value="1"/>
</dbReference>
<dbReference type="GO" id="GO:0008174">
    <property type="term" value="F:mRNA methyltransferase activity"/>
    <property type="evidence" value="ECO:0007669"/>
    <property type="project" value="UniProtKB-UniRule"/>
</dbReference>
<keyword evidence="2" id="KW-0547">Nucleotide-binding</keyword>
<dbReference type="GO" id="GO:0006396">
    <property type="term" value="P:RNA processing"/>
    <property type="evidence" value="ECO:0007669"/>
    <property type="project" value="InterPro"/>
</dbReference>
<proteinExistence type="predicted"/>
<dbReference type="Gene3D" id="3.40.50.300">
    <property type="entry name" value="P-loop containing nucleotide triphosphate hydrolases"/>
    <property type="match status" value="2"/>
</dbReference>
<dbReference type="OrthoDB" id="1460at10239"/>
<dbReference type="PROSITE" id="PS51743">
    <property type="entry name" value="ALPHAVIRUS_MT"/>
    <property type="match status" value="1"/>
</dbReference>
<dbReference type="InterPro" id="IPR002588">
    <property type="entry name" value="Alphavirus-like_MT_dom"/>
</dbReference>
<accession>Q1XF45</accession>
<evidence type="ECO:0000313" key="9">
    <source>
        <dbReference type="Proteomes" id="UP000201645"/>
    </source>
</evidence>
<evidence type="ECO:0000256" key="5">
    <source>
        <dbReference type="ARBA" id="ARBA00022840"/>
    </source>
</evidence>
<keyword evidence="4" id="KW-0347">Helicase</keyword>
<feature type="domain" description="Alphavirus-like MT" evidence="7">
    <location>
        <begin position="72"/>
        <end position="279"/>
    </location>
</feature>
<dbReference type="InterPro" id="IPR027417">
    <property type="entry name" value="P-loop_NTPase"/>
</dbReference>
<evidence type="ECO:0000259" key="7">
    <source>
        <dbReference type="PROSITE" id="PS51743"/>
    </source>
</evidence>
<reference evidence="8 9" key="1">
    <citation type="journal article" date="2006" name="Arch. Virol.">
        <title>The phylogenetic structure of the cluster of tobamovirus species serologically related to ribgrass mosaic virus (RMV) and the sequence of streptocarpus flower break virus (SFBV).</title>
        <authorList>
            <person name="Heinze C."/>
            <person name="Lesemann D.E."/>
            <person name="Ilmberger N."/>
            <person name="Willingmann P."/>
            <person name="Adam G."/>
        </authorList>
    </citation>
    <scope>NUCLEOTIDE SEQUENCE [LARGE SCALE GENOMIC DNA]</scope>
</reference>
<dbReference type="SUPFAM" id="SSF52540">
    <property type="entry name" value="P-loop containing nucleoside triphosphate hydrolases"/>
    <property type="match status" value="2"/>
</dbReference>
<dbReference type="GeneID" id="4308463"/>
<dbReference type="Proteomes" id="UP000201645">
    <property type="component" value="Segment"/>
</dbReference>
<gene>
    <name evidence="8" type="primary">p124</name>
</gene>
<dbReference type="GO" id="GO:0005524">
    <property type="term" value="F:ATP binding"/>
    <property type="evidence" value="ECO:0007669"/>
    <property type="project" value="UniProtKB-KW"/>
</dbReference>
<dbReference type="PROSITE" id="PS51657">
    <property type="entry name" value="PSRV_HELICASE"/>
    <property type="match status" value="1"/>
</dbReference>
<evidence type="ECO:0000256" key="1">
    <source>
        <dbReference type="ARBA" id="ARBA00022679"/>
    </source>
</evidence>
<name>Q1XF45_9VIRU</name>
<dbReference type="Pfam" id="PF01443">
    <property type="entry name" value="Viral_helicase1"/>
    <property type="match status" value="1"/>
</dbReference>
<evidence type="ECO:0000256" key="4">
    <source>
        <dbReference type="ARBA" id="ARBA00022806"/>
    </source>
</evidence>
<dbReference type="Pfam" id="PF01660">
    <property type="entry name" value="Vmethyltransf"/>
    <property type="match status" value="1"/>
</dbReference>
<keyword evidence="3" id="KW-0378">Hydrolase</keyword>
<dbReference type="GO" id="GO:0004386">
    <property type="term" value="F:helicase activity"/>
    <property type="evidence" value="ECO:0007669"/>
    <property type="project" value="UniProtKB-KW"/>
</dbReference>
<dbReference type="InterPro" id="IPR049329">
    <property type="entry name" value="ToMV_Hel_N"/>
</dbReference>
<feature type="domain" description="(+)RNA virus helicase C-terminal" evidence="6">
    <location>
        <begin position="788"/>
        <end position="1105"/>
    </location>
</feature>
<protein>
    <submittedName>
        <fullName evidence="8">Putative replicase</fullName>
    </submittedName>
</protein>
<dbReference type="RefSeq" id="YP_762618.1">
    <property type="nucleotide sequence ID" value="NC_008365.1"/>
</dbReference>
<dbReference type="EMBL" id="AM040955">
    <property type="protein sequence ID" value="CAJ13996.1"/>
    <property type="molecule type" value="Genomic_RNA"/>
</dbReference>
<evidence type="ECO:0000256" key="2">
    <source>
        <dbReference type="ARBA" id="ARBA00022741"/>
    </source>
</evidence>
<dbReference type="Gene3D" id="3.30.450.420">
    <property type="match status" value="1"/>
</dbReference>
<dbReference type="GO" id="GO:0003723">
    <property type="term" value="F:RNA binding"/>
    <property type="evidence" value="ECO:0007669"/>
    <property type="project" value="InterPro"/>
</dbReference>
<dbReference type="KEGG" id="vg:4308463"/>
<keyword evidence="1" id="KW-0808">Transferase</keyword>
<evidence type="ECO:0000259" key="6">
    <source>
        <dbReference type="PROSITE" id="PS51657"/>
    </source>
</evidence>
<sequence>MSHTQSTINTKFVEAGMGRNALVNDLATRAVYDKMASEMQLRARRPKINFSKAVNQEQTLLAMNAYPEFEITFVGNQNAVHSLAGGLRALELEYMMTLVPYGHVTYDIGGNFASHLFKGRDYVHCCAPNLDIRDVARHTAQQDSIMNYSAKLESQQRVIPKFQLEAFNKYANNPRSVVCNNTFQTCEFEPSAERVYAVALHSIYDIPVDEFGAALLRKNVHKCFAAFHFSENLLLEVDSCNLEEIGASFVRNNDNLSFFFHGESTLNYSHSYRNVIKYVCKTFFPASNRYVYHKEFMVTRVNTWFCSFTKVDTYVLFRGVYRTDVDSEQFYQSMDEAWEYKKSLAMLNSERTILKDSSAVNYWFPKVKDMVIIPLFHGSLASGKTKRTEVMVDRDFVYTVLNHIRTYQAKALTYQNVLSFVESIRARVILNGTTARSNWDVDKGNLQALAMTFFLQTKLAAAQDELVTAKFRTFDQSVKELLWQRVSDFFGDVFPSVKDKLTAHGLIKISEKELEIKVPDLYVSFVDRLVSEYKASEELADLDLTKPLEKAEKFYKALSELSILKDSSEFDVEEFKTFCNEKDVDPEVVAKVLVAVAEGQLTLPYEKPTPASVSDALAPKIHEDEEEILLVGNTDEFPRLKEIDSVTLPLAGISGTKRGFSPASSFHLLPVEDFRKNMLSVVYTGSLKVQQMKNYVDYLSASVSATVSNLSRLLNDTIGMDNDVREKAGVFDVRSGKWLITPTGKLHAWGVVEFLDRKKRIVLLDWTCDSVPTCQPDWVRLAVSTDTLIYSDLAKLQNLRGSLRDGEPTEPKAKIILVDGVPGCGKTKEILERCDFTKDLILVPGKEASKMIIKRANAGGKNRANQDNVRTVDSFLIHMKGTQVKRLFIDEGLMLHTGCVNFLALFSHCEEVLVYGDTHQIPFINRVANFPYPSHFAQLQYDSVEKRRVTLRCPADVTHHLNSQYDGKVMCTSSILRSVECEVVRGKAVLNPKTKPLSGKIITFTQSDKLELQNKGYGEVDVLDVNTVHEIQGETYEHVSLVRLTPTPLEIVSHGSPHVLVALTRHTQSLKYYTVVWDPVVKVISDLGKLSNFILDMYKVEKPVQ</sequence>
<dbReference type="GO" id="GO:0016556">
    <property type="term" value="P:mRNA modification"/>
    <property type="evidence" value="ECO:0007669"/>
    <property type="project" value="InterPro"/>
</dbReference>
<evidence type="ECO:0000256" key="3">
    <source>
        <dbReference type="ARBA" id="ARBA00022801"/>
    </source>
</evidence>
<dbReference type="InterPro" id="IPR027351">
    <property type="entry name" value="(+)RNA_virus_helicase_core_dom"/>
</dbReference>